<protein>
    <submittedName>
        <fullName evidence="2">Uncharacterized protein</fullName>
    </submittedName>
</protein>
<accession>D9WGS2</accession>
<evidence type="ECO:0000256" key="1">
    <source>
        <dbReference type="SAM" id="MobiDB-lite"/>
    </source>
</evidence>
<gene>
    <name evidence="2" type="ORF">SSOG_05174</name>
</gene>
<dbReference type="EMBL" id="GG657754">
    <property type="protein sequence ID" value="EFL25460.1"/>
    <property type="molecule type" value="Genomic_DNA"/>
</dbReference>
<evidence type="ECO:0000313" key="3">
    <source>
        <dbReference type="Proteomes" id="UP000003963"/>
    </source>
</evidence>
<dbReference type="Proteomes" id="UP000003963">
    <property type="component" value="Unassembled WGS sequence"/>
</dbReference>
<keyword evidence="3" id="KW-1185">Reference proteome</keyword>
<feature type="region of interest" description="Disordered" evidence="1">
    <location>
        <begin position="39"/>
        <end position="61"/>
    </location>
</feature>
<dbReference type="InterPro" id="IPR045683">
    <property type="entry name" value="DUF6192"/>
</dbReference>
<dbReference type="AlphaFoldDB" id="D9WGS2"/>
<sequence length="61" mass="6469">MEFLDLVTACHSFVAAADRAVPALRGRTLGEDERTIVHENVAPTPSGSCCSTPDPRGRDDG</sequence>
<name>D9WGS2_9ACTN</name>
<proteinExistence type="predicted"/>
<dbReference type="Pfam" id="PF19691">
    <property type="entry name" value="DUF6192"/>
    <property type="match status" value="1"/>
</dbReference>
<dbReference type="HOGENOM" id="CLU_2920793_0_0_11"/>
<reference evidence="2 3" key="1">
    <citation type="submission" date="2009-02" db="EMBL/GenBank/DDBJ databases">
        <title>Annotation of Streptomyces hygroscopicus strain ATCC 53653.</title>
        <authorList>
            <consortium name="The Broad Institute Genome Sequencing Platform"/>
            <consortium name="Broad Institute Microbial Sequencing Center"/>
            <person name="Fischbach M."/>
            <person name="Godfrey P."/>
            <person name="Ward D."/>
            <person name="Young S."/>
            <person name="Zeng Q."/>
            <person name="Koehrsen M."/>
            <person name="Alvarado L."/>
            <person name="Berlin A.M."/>
            <person name="Bochicchio J."/>
            <person name="Borenstein D."/>
            <person name="Chapman S.B."/>
            <person name="Chen Z."/>
            <person name="Engels R."/>
            <person name="Freedman E."/>
            <person name="Gellesch M."/>
            <person name="Goldberg J."/>
            <person name="Griggs A."/>
            <person name="Gujja S."/>
            <person name="Heilman E.R."/>
            <person name="Heiman D.I."/>
            <person name="Hepburn T.A."/>
            <person name="Howarth C."/>
            <person name="Jen D."/>
            <person name="Larson L."/>
            <person name="Lewis B."/>
            <person name="Mehta T."/>
            <person name="Park D."/>
            <person name="Pearson M."/>
            <person name="Richards J."/>
            <person name="Roberts A."/>
            <person name="Saif S."/>
            <person name="Shea T.D."/>
            <person name="Shenoy N."/>
            <person name="Sisk P."/>
            <person name="Stolte C."/>
            <person name="Sykes S.N."/>
            <person name="Thomson T."/>
            <person name="Walk T."/>
            <person name="White J."/>
            <person name="Yandava C."/>
            <person name="Straight P."/>
            <person name="Clardy J."/>
            <person name="Hung D."/>
            <person name="Kolter R."/>
            <person name="Mekalanos J."/>
            <person name="Walker S."/>
            <person name="Walsh C.T."/>
            <person name="Wieland-Brown L.C."/>
            <person name="Haas B."/>
            <person name="Nusbaum C."/>
            <person name="Birren B."/>
        </authorList>
    </citation>
    <scope>NUCLEOTIDE SEQUENCE [LARGE SCALE GENOMIC DNA]</scope>
    <source>
        <strain evidence="2 3">ATCC 53653</strain>
    </source>
</reference>
<organism evidence="2 3">
    <name type="scientific">Streptomyces himastatinicus ATCC 53653</name>
    <dbReference type="NCBI Taxonomy" id="457427"/>
    <lineage>
        <taxon>Bacteria</taxon>
        <taxon>Bacillati</taxon>
        <taxon>Actinomycetota</taxon>
        <taxon>Actinomycetes</taxon>
        <taxon>Kitasatosporales</taxon>
        <taxon>Streptomycetaceae</taxon>
        <taxon>Streptomyces</taxon>
        <taxon>Streptomyces violaceusniger group</taxon>
    </lineage>
</organism>
<evidence type="ECO:0000313" key="2">
    <source>
        <dbReference type="EMBL" id="EFL25460.1"/>
    </source>
</evidence>